<dbReference type="EMBL" id="BLKG01000026">
    <property type="protein sequence ID" value="GFF82360.1"/>
    <property type="molecule type" value="Genomic_DNA"/>
</dbReference>
<dbReference type="InterPro" id="IPR015424">
    <property type="entry name" value="PyrdxlP-dep_Trfase"/>
</dbReference>
<dbReference type="Proteomes" id="UP000465266">
    <property type="component" value="Unassembled WGS sequence"/>
</dbReference>
<evidence type="ECO:0000313" key="3">
    <source>
        <dbReference type="Proteomes" id="UP000465266"/>
    </source>
</evidence>
<dbReference type="Pfam" id="PF00266">
    <property type="entry name" value="Aminotran_5"/>
    <property type="match status" value="2"/>
</dbReference>
<dbReference type="PANTHER" id="PTHR43586:SF21">
    <property type="entry name" value="PYRIDOXAL PHOSPHATE (PLP)-DEPENDENT ASPARTATE AMINOTRANSFERASE SUPERFAMILY"/>
    <property type="match status" value="1"/>
</dbReference>
<feature type="domain" description="Aminotransferase class V" evidence="1">
    <location>
        <begin position="98"/>
        <end position="202"/>
    </location>
</feature>
<evidence type="ECO:0000259" key="1">
    <source>
        <dbReference type="Pfam" id="PF00266"/>
    </source>
</evidence>
<dbReference type="InterPro" id="IPR015422">
    <property type="entry name" value="PyrdxlP-dep_Trfase_small"/>
</dbReference>
<protein>
    <submittedName>
        <fullName evidence="2">G1/S-specific cyclin pas1</fullName>
    </submittedName>
</protein>
<organism evidence="2 3">
    <name type="scientific">Aspergillus udagawae</name>
    <dbReference type="NCBI Taxonomy" id="91492"/>
    <lineage>
        <taxon>Eukaryota</taxon>
        <taxon>Fungi</taxon>
        <taxon>Dikarya</taxon>
        <taxon>Ascomycota</taxon>
        <taxon>Pezizomycotina</taxon>
        <taxon>Eurotiomycetes</taxon>
        <taxon>Eurotiomycetidae</taxon>
        <taxon>Eurotiales</taxon>
        <taxon>Aspergillaceae</taxon>
        <taxon>Aspergillus</taxon>
        <taxon>Aspergillus subgen. Fumigati</taxon>
    </lineage>
</organism>
<dbReference type="InterPro" id="IPR000192">
    <property type="entry name" value="Aminotrans_V_dom"/>
</dbReference>
<name>A0ABQ1AI77_9EURO</name>
<feature type="domain" description="Aminotransferase class V" evidence="1">
    <location>
        <begin position="36"/>
        <end position="77"/>
    </location>
</feature>
<dbReference type="InterPro" id="IPR015421">
    <property type="entry name" value="PyrdxlP-dep_Trfase_major"/>
</dbReference>
<dbReference type="SUPFAM" id="SSF53383">
    <property type="entry name" value="PLP-dependent transferases"/>
    <property type="match status" value="1"/>
</dbReference>
<reference evidence="2 3" key="1">
    <citation type="submission" date="2020-01" db="EMBL/GenBank/DDBJ databases">
        <title>Draft genome sequence of Aspergillus udagawae IFM 53868.</title>
        <authorList>
            <person name="Takahashi H."/>
            <person name="Yaguchi T."/>
        </authorList>
    </citation>
    <scope>NUCLEOTIDE SEQUENCE [LARGE SCALE GENOMIC DNA]</scope>
    <source>
        <strain evidence="2 3">IFM 53868</strain>
    </source>
</reference>
<gene>
    <name evidence="2" type="ORF">IFM53868_03446</name>
</gene>
<evidence type="ECO:0000313" key="2">
    <source>
        <dbReference type="EMBL" id="GFF82360.1"/>
    </source>
</evidence>
<dbReference type="PANTHER" id="PTHR43586">
    <property type="entry name" value="CYSTEINE DESULFURASE"/>
    <property type="match status" value="1"/>
</dbReference>
<comment type="caution">
    <text evidence="2">The sequence shown here is derived from an EMBL/GenBank/DDBJ whole genome shotgun (WGS) entry which is preliminary data.</text>
</comment>
<dbReference type="Gene3D" id="3.40.640.10">
    <property type="entry name" value="Type I PLP-dependent aspartate aminotransferase-like (Major domain)"/>
    <property type="match status" value="1"/>
</dbReference>
<accession>A0ABQ1AI77</accession>
<sequence length="218" mass="24679">MLRTSRGQSRRSRRLRSSSISIHELSSAWMGLPLRPHRQVDVKDLDVDIYAFSQYKVYGPHIAQLYVSSRIHNQIDSLGHFFKGTDTLDLKLNLASASYEAIQSIPAAILLDCLRSEDQITIYGEPSASKELRVPVISFTVQGIKSSKVIEVVELRTRFCFRHGHMHSHRLLNDIVGLEDVEDGVVRFSMLHYNTEEEINLLVGTLKEIISSLVCSTV</sequence>
<dbReference type="Gene3D" id="3.90.1150.10">
    <property type="entry name" value="Aspartate Aminotransferase, domain 1"/>
    <property type="match status" value="1"/>
</dbReference>
<proteinExistence type="predicted"/>
<keyword evidence="3" id="KW-1185">Reference proteome</keyword>